<gene>
    <name evidence="1" type="ORF">ALQ32_200020</name>
</gene>
<protein>
    <submittedName>
        <fullName evidence="1">Uncharacterized protein</fullName>
    </submittedName>
</protein>
<evidence type="ECO:0000313" key="2">
    <source>
        <dbReference type="Proteomes" id="UP000268056"/>
    </source>
</evidence>
<dbReference type="AlphaFoldDB" id="A0A3M3YNM7"/>
<dbReference type="RefSeq" id="WP_007247225.1">
    <property type="nucleotide sequence ID" value="NZ_RBQC01000136.1"/>
</dbReference>
<accession>A0A3M3YNM7</accession>
<evidence type="ECO:0000313" key="1">
    <source>
        <dbReference type="EMBL" id="RMO83836.1"/>
    </source>
</evidence>
<name>A0A3M3YNM7_9PSED</name>
<sequence length="115" mass="13503">MNSRDKLRLNMLSSMSKMLDEKNNSPLRDLLKKHFPWVSFTPILNWVPEQAEDIYWILIDLERIAILEIPRSSNNMDDATVDVVNVNSYMRKRISAETKQNLEVAIELMSEHLSR</sequence>
<proteinExistence type="predicted"/>
<organism evidence="1 2">
    <name type="scientific">Pseudomonas syringae pv. tagetis</name>
    <dbReference type="NCBI Taxonomy" id="129140"/>
    <lineage>
        <taxon>Bacteria</taxon>
        <taxon>Pseudomonadati</taxon>
        <taxon>Pseudomonadota</taxon>
        <taxon>Gammaproteobacteria</taxon>
        <taxon>Pseudomonadales</taxon>
        <taxon>Pseudomonadaceae</taxon>
        <taxon>Pseudomonas</taxon>
    </lineage>
</organism>
<dbReference type="Proteomes" id="UP000268056">
    <property type="component" value="Unassembled WGS sequence"/>
</dbReference>
<comment type="caution">
    <text evidence="1">The sequence shown here is derived from an EMBL/GenBank/DDBJ whole genome shotgun (WGS) entry which is preliminary data.</text>
</comment>
<reference evidence="1 2" key="1">
    <citation type="submission" date="2018-08" db="EMBL/GenBank/DDBJ databases">
        <title>Recombination of ecologically and evolutionarily significant loci maintains genetic cohesion in the Pseudomonas syringae species complex.</title>
        <authorList>
            <person name="Dillon M."/>
            <person name="Thakur S."/>
            <person name="Almeida R.N.D."/>
            <person name="Weir B.S."/>
            <person name="Guttman D.S."/>
        </authorList>
    </citation>
    <scope>NUCLEOTIDE SEQUENCE [LARGE SCALE GENOMIC DNA]</scope>
    <source>
        <strain evidence="1 2">ICMP 4092</strain>
    </source>
</reference>
<dbReference type="EMBL" id="RBQC01000136">
    <property type="protein sequence ID" value="RMO83836.1"/>
    <property type="molecule type" value="Genomic_DNA"/>
</dbReference>